<feature type="region of interest" description="Disordered" evidence="1">
    <location>
        <begin position="75"/>
        <end position="102"/>
    </location>
</feature>
<evidence type="ECO:0000313" key="2">
    <source>
        <dbReference type="EMBL" id="MBB4595312.1"/>
    </source>
</evidence>
<feature type="non-terminal residue" evidence="2">
    <location>
        <position position="1"/>
    </location>
</feature>
<proteinExistence type="predicted"/>
<gene>
    <name evidence="2" type="ORF">FHR60_004029</name>
</gene>
<dbReference type="EMBL" id="JACHNS010000012">
    <property type="protein sequence ID" value="MBB4595312.1"/>
    <property type="molecule type" value="Genomic_DNA"/>
</dbReference>
<comment type="caution">
    <text evidence="2">The sequence shown here is derived from an EMBL/GenBank/DDBJ whole genome shotgun (WGS) entry which is preliminary data.</text>
</comment>
<dbReference type="Gene3D" id="3.10.380.10">
    <property type="entry name" value="Colicin E3-like ribonuclease domain"/>
    <property type="match status" value="1"/>
</dbReference>
<keyword evidence="3" id="KW-1185">Reference proteome</keyword>
<name>A0ABR6JR61_9XANT</name>
<evidence type="ECO:0000313" key="3">
    <source>
        <dbReference type="Proteomes" id="UP000554726"/>
    </source>
</evidence>
<feature type="compositionally biased region" description="Low complexity" evidence="1">
    <location>
        <begin position="83"/>
        <end position="99"/>
    </location>
</feature>
<sequence length="205" mass="21837">QYVFEGTGVQSVYLSPTENYVAKIGEFTGSAHTAIETNGFWSKETGLALGWGLTELASAKVRAVMNMAGTNEGFGKGGKPSYNASSETSNSVVTTTNQNLPGNQTVSQFEKGLFNLPPGDRVAQVKTMASAVAADNGLVKDNNLTRITGRDVYRSKDGSLFAVDSQHGRFEVVDAKTGKHLGEVDFSLCPTKPAARDKSHDLKAK</sequence>
<dbReference type="SUPFAM" id="SSF63840">
    <property type="entry name" value="Ribonuclease domain of colicin E3"/>
    <property type="match status" value="1"/>
</dbReference>
<reference evidence="2 3" key="1">
    <citation type="submission" date="2020-08" db="EMBL/GenBank/DDBJ databases">
        <title>Studying the diversity of plant-associated saprophytic bacteria and their role in host health and plant-pathogen interactions.</title>
        <authorList>
            <person name="Potnis N."/>
        </authorList>
    </citation>
    <scope>NUCLEOTIDE SEQUENCE [LARGE SCALE GENOMIC DNA]</scope>
    <source>
        <strain evidence="2 3">F16</strain>
    </source>
</reference>
<accession>A0ABR6JR61</accession>
<protein>
    <submittedName>
        <fullName evidence="2">Uncharacterized protein</fullName>
    </submittedName>
</protein>
<dbReference type="Proteomes" id="UP000554726">
    <property type="component" value="Unassembled WGS sequence"/>
</dbReference>
<organism evidence="2 3">
    <name type="scientific">Xanthomonas cannabis</name>
    <dbReference type="NCBI Taxonomy" id="1885674"/>
    <lineage>
        <taxon>Bacteria</taxon>
        <taxon>Pseudomonadati</taxon>
        <taxon>Pseudomonadota</taxon>
        <taxon>Gammaproteobacteria</taxon>
        <taxon>Lysobacterales</taxon>
        <taxon>Lysobacteraceae</taxon>
        <taxon>Xanthomonas</taxon>
    </lineage>
</organism>
<evidence type="ECO:0000256" key="1">
    <source>
        <dbReference type="SAM" id="MobiDB-lite"/>
    </source>
</evidence>
<dbReference type="InterPro" id="IPR036725">
    <property type="entry name" value="ColE3_ribonuclease_sf"/>
</dbReference>
<dbReference type="RefSeq" id="WP_221230114.1">
    <property type="nucleotide sequence ID" value="NZ_JACHNS010000012.1"/>
</dbReference>